<dbReference type="EMBL" id="BJXA01000002">
    <property type="protein sequence ID" value="GEM35943.1"/>
    <property type="molecule type" value="Genomic_DNA"/>
</dbReference>
<sequence>MPAFGFAHLLREAGYDHHVSRPSDQANRRSRTMAADPDIVLNTAADPWLPIAQSAEDAAEHYEIRLSADEHLVRWRPPGADAWSGWLRVTESGTGASEAELGAHDGGELDADTLRAVLDRSLHGLAGEVEQNFNVS</sequence>
<reference evidence="1 2" key="1">
    <citation type="submission" date="2019-07" db="EMBL/GenBank/DDBJ databases">
        <title>Whole genome shotgun sequence of Nocardia ninae NBRC 108245.</title>
        <authorList>
            <person name="Hosoyama A."/>
            <person name="Uohara A."/>
            <person name="Ohji S."/>
            <person name="Ichikawa N."/>
        </authorList>
    </citation>
    <scope>NUCLEOTIDE SEQUENCE [LARGE SCALE GENOMIC DNA]</scope>
    <source>
        <strain evidence="1 2">NBRC 108245</strain>
    </source>
</reference>
<gene>
    <name evidence="1" type="ORF">NN4_04620</name>
</gene>
<name>A0A511M5L8_9NOCA</name>
<comment type="caution">
    <text evidence="1">The sequence shown here is derived from an EMBL/GenBank/DDBJ whole genome shotgun (WGS) entry which is preliminary data.</text>
</comment>
<keyword evidence="2" id="KW-1185">Reference proteome</keyword>
<evidence type="ECO:0000313" key="2">
    <source>
        <dbReference type="Proteomes" id="UP000321424"/>
    </source>
</evidence>
<organism evidence="1 2">
    <name type="scientific">Nocardia ninae NBRC 108245</name>
    <dbReference type="NCBI Taxonomy" id="1210091"/>
    <lineage>
        <taxon>Bacteria</taxon>
        <taxon>Bacillati</taxon>
        <taxon>Actinomycetota</taxon>
        <taxon>Actinomycetes</taxon>
        <taxon>Mycobacteriales</taxon>
        <taxon>Nocardiaceae</taxon>
        <taxon>Nocardia</taxon>
    </lineage>
</organism>
<accession>A0A511M5L8</accession>
<protein>
    <submittedName>
        <fullName evidence="1">Uncharacterized protein</fullName>
    </submittedName>
</protein>
<proteinExistence type="predicted"/>
<dbReference type="Proteomes" id="UP000321424">
    <property type="component" value="Unassembled WGS sequence"/>
</dbReference>
<evidence type="ECO:0000313" key="1">
    <source>
        <dbReference type="EMBL" id="GEM35943.1"/>
    </source>
</evidence>
<dbReference type="AlphaFoldDB" id="A0A511M5L8"/>